<evidence type="ECO:0000259" key="6">
    <source>
        <dbReference type="Pfam" id="PF08281"/>
    </source>
</evidence>
<dbReference type="InterPro" id="IPR013325">
    <property type="entry name" value="RNA_pol_sigma_r2"/>
</dbReference>
<evidence type="ECO:0000313" key="8">
    <source>
        <dbReference type="Proteomes" id="UP001501442"/>
    </source>
</evidence>
<dbReference type="InterPro" id="IPR014284">
    <property type="entry name" value="RNA_pol_sigma-70_dom"/>
</dbReference>
<dbReference type="InterPro" id="IPR036388">
    <property type="entry name" value="WH-like_DNA-bd_sf"/>
</dbReference>
<feature type="domain" description="RNA polymerase sigma factor 70 region 4 type 2" evidence="6">
    <location>
        <begin position="159"/>
        <end position="209"/>
    </location>
</feature>
<dbReference type="Gene3D" id="1.10.10.10">
    <property type="entry name" value="Winged helix-like DNA-binding domain superfamily/Winged helix DNA-binding domain"/>
    <property type="match status" value="1"/>
</dbReference>
<organism evidence="7 8">
    <name type="scientific">Actinoallomurus vinaceus</name>
    <dbReference type="NCBI Taxonomy" id="1080074"/>
    <lineage>
        <taxon>Bacteria</taxon>
        <taxon>Bacillati</taxon>
        <taxon>Actinomycetota</taxon>
        <taxon>Actinomycetes</taxon>
        <taxon>Streptosporangiales</taxon>
        <taxon>Thermomonosporaceae</taxon>
        <taxon>Actinoallomurus</taxon>
    </lineage>
</organism>
<keyword evidence="2" id="KW-0805">Transcription regulation</keyword>
<dbReference type="InterPro" id="IPR039425">
    <property type="entry name" value="RNA_pol_sigma-70-like"/>
</dbReference>
<dbReference type="PANTHER" id="PTHR43133">
    <property type="entry name" value="RNA POLYMERASE ECF-TYPE SIGMA FACTO"/>
    <property type="match status" value="1"/>
</dbReference>
<reference evidence="8" key="1">
    <citation type="journal article" date="2019" name="Int. J. Syst. Evol. Microbiol.">
        <title>The Global Catalogue of Microorganisms (GCM) 10K type strain sequencing project: providing services to taxonomists for standard genome sequencing and annotation.</title>
        <authorList>
            <consortium name="The Broad Institute Genomics Platform"/>
            <consortium name="The Broad Institute Genome Sequencing Center for Infectious Disease"/>
            <person name="Wu L."/>
            <person name="Ma J."/>
        </authorList>
    </citation>
    <scope>NUCLEOTIDE SEQUENCE [LARGE SCALE GENOMIC DNA]</scope>
    <source>
        <strain evidence="8">JCM 17939</strain>
    </source>
</reference>
<dbReference type="SUPFAM" id="SSF88946">
    <property type="entry name" value="Sigma2 domain of RNA polymerase sigma factors"/>
    <property type="match status" value="1"/>
</dbReference>
<dbReference type="PANTHER" id="PTHR43133:SF25">
    <property type="entry name" value="RNA POLYMERASE SIGMA FACTOR RFAY-RELATED"/>
    <property type="match status" value="1"/>
</dbReference>
<evidence type="ECO:0000256" key="4">
    <source>
        <dbReference type="ARBA" id="ARBA00023163"/>
    </source>
</evidence>
<dbReference type="Gene3D" id="1.10.1740.10">
    <property type="match status" value="1"/>
</dbReference>
<keyword evidence="3" id="KW-0731">Sigma factor</keyword>
<comment type="similarity">
    <text evidence="1">Belongs to the sigma-70 factor family. ECF subfamily.</text>
</comment>
<dbReference type="Pfam" id="PF04542">
    <property type="entry name" value="Sigma70_r2"/>
    <property type="match status" value="1"/>
</dbReference>
<feature type="domain" description="RNA polymerase sigma-70 region 2" evidence="5">
    <location>
        <begin position="59"/>
        <end position="125"/>
    </location>
</feature>
<sequence length="227" mass="25219">MISSEGSPIRRVSDDHHFPVATVGTLPAVTASSDPPYPERSDAELIAESHEEPEAFAALFDRHWPTLYRYVARRLGREVAEDLVGEAFLTAFERRRRFDSRYADARPWLFGITTNLISKHRRAEGARYRALERTGRDVTAEGPAERVTAAVSARAARPALAKALASLPARDRDVLLLVAWADLSYEETASALDIPIGTVRSRLNRARRKVRAALGDTNPLLVEEAFS</sequence>
<evidence type="ECO:0000313" key="7">
    <source>
        <dbReference type="EMBL" id="GAA4635779.1"/>
    </source>
</evidence>
<dbReference type="InterPro" id="IPR013249">
    <property type="entry name" value="RNA_pol_sigma70_r4_t2"/>
</dbReference>
<dbReference type="EMBL" id="BAABHK010000016">
    <property type="protein sequence ID" value="GAA4635779.1"/>
    <property type="molecule type" value="Genomic_DNA"/>
</dbReference>
<evidence type="ECO:0000256" key="2">
    <source>
        <dbReference type="ARBA" id="ARBA00023015"/>
    </source>
</evidence>
<dbReference type="CDD" id="cd06171">
    <property type="entry name" value="Sigma70_r4"/>
    <property type="match status" value="1"/>
</dbReference>
<name>A0ABP8UNH9_9ACTN</name>
<dbReference type="NCBIfam" id="TIGR02937">
    <property type="entry name" value="sigma70-ECF"/>
    <property type="match status" value="1"/>
</dbReference>
<evidence type="ECO:0000256" key="3">
    <source>
        <dbReference type="ARBA" id="ARBA00023082"/>
    </source>
</evidence>
<evidence type="ECO:0000259" key="5">
    <source>
        <dbReference type="Pfam" id="PF04542"/>
    </source>
</evidence>
<gene>
    <name evidence="7" type="ORF">GCM10023196_082670</name>
</gene>
<evidence type="ECO:0000256" key="1">
    <source>
        <dbReference type="ARBA" id="ARBA00010641"/>
    </source>
</evidence>
<proteinExistence type="inferred from homology"/>
<dbReference type="InterPro" id="IPR007627">
    <property type="entry name" value="RNA_pol_sigma70_r2"/>
</dbReference>
<keyword evidence="4" id="KW-0804">Transcription</keyword>
<accession>A0ABP8UNH9</accession>
<dbReference type="Proteomes" id="UP001501442">
    <property type="component" value="Unassembled WGS sequence"/>
</dbReference>
<dbReference type="SUPFAM" id="SSF88659">
    <property type="entry name" value="Sigma3 and sigma4 domains of RNA polymerase sigma factors"/>
    <property type="match status" value="1"/>
</dbReference>
<dbReference type="InterPro" id="IPR013324">
    <property type="entry name" value="RNA_pol_sigma_r3/r4-like"/>
</dbReference>
<keyword evidence="8" id="KW-1185">Reference proteome</keyword>
<dbReference type="Pfam" id="PF08281">
    <property type="entry name" value="Sigma70_r4_2"/>
    <property type="match status" value="1"/>
</dbReference>
<protein>
    <submittedName>
        <fullName evidence="7">RNA polymerase sigma factor</fullName>
    </submittedName>
</protein>
<comment type="caution">
    <text evidence="7">The sequence shown here is derived from an EMBL/GenBank/DDBJ whole genome shotgun (WGS) entry which is preliminary data.</text>
</comment>